<feature type="region of interest" description="Disordered" evidence="1">
    <location>
        <begin position="258"/>
        <end position="281"/>
    </location>
</feature>
<feature type="compositionally biased region" description="Polar residues" evidence="1">
    <location>
        <begin position="258"/>
        <end position="280"/>
    </location>
</feature>
<evidence type="ECO:0000256" key="1">
    <source>
        <dbReference type="SAM" id="MobiDB-lite"/>
    </source>
</evidence>
<evidence type="ECO:0000313" key="2">
    <source>
        <dbReference type="EMBL" id="KAF2203583.1"/>
    </source>
</evidence>
<sequence length="349" mass="38958">MQYQQHPSSGVITLPLLKFSAANDEPAEATNFSWKHTTQNLMVHFDTFSGAAGSHIMKVLQGTHNVLSVDLQEKISACSQVIDTMRQHNIEIRNEQLPISALVRCPLFAFRYNLPDRKVRRVQLKFASNEGFEMAYNHLSRLGLRITQSVPPSTTTKPASSNNNTPSTFSHAPQAAIIAERPHTAQDTSSRPSSSAMEPPPIPIRSETSGSARPSNIIFNLPPLPRPTLVREMNKENEAVRDSIQSTSQSFHPLRNMTQNTQQSQPSLQSQFTNPTNAENPTPFVDRVISHIIAQGSSGTEQLANYAKRPSDERAPALDDYLLQYLEDESFVTLCEDVSACWRRICFED</sequence>
<dbReference type="Proteomes" id="UP000799536">
    <property type="component" value="Unassembled WGS sequence"/>
</dbReference>
<comment type="caution">
    <text evidence="2">The sequence shown here is derived from an EMBL/GenBank/DDBJ whole genome shotgun (WGS) entry which is preliminary data.</text>
</comment>
<dbReference type="GO" id="GO:0007131">
    <property type="term" value="P:reciprocal meiotic recombination"/>
    <property type="evidence" value="ECO:0007669"/>
    <property type="project" value="InterPro"/>
</dbReference>
<gene>
    <name evidence="2" type="ORF">GQ43DRAFT_366511</name>
</gene>
<reference evidence="2" key="1">
    <citation type="journal article" date="2020" name="Stud. Mycol.">
        <title>101 Dothideomycetes genomes: a test case for predicting lifestyles and emergence of pathogens.</title>
        <authorList>
            <person name="Haridas S."/>
            <person name="Albert R."/>
            <person name="Binder M."/>
            <person name="Bloem J."/>
            <person name="Labutti K."/>
            <person name="Salamov A."/>
            <person name="Andreopoulos B."/>
            <person name="Baker S."/>
            <person name="Barry K."/>
            <person name="Bills G."/>
            <person name="Bluhm B."/>
            <person name="Cannon C."/>
            <person name="Castanera R."/>
            <person name="Culley D."/>
            <person name="Daum C."/>
            <person name="Ezra D."/>
            <person name="Gonzalez J."/>
            <person name="Henrissat B."/>
            <person name="Kuo A."/>
            <person name="Liang C."/>
            <person name="Lipzen A."/>
            <person name="Lutzoni F."/>
            <person name="Magnuson J."/>
            <person name="Mondo S."/>
            <person name="Nolan M."/>
            <person name="Ohm R."/>
            <person name="Pangilinan J."/>
            <person name="Park H.-J."/>
            <person name="Ramirez L."/>
            <person name="Alfaro M."/>
            <person name="Sun H."/>
            <person name="Tritt A."/>
            <person name="Yoshinaga Y."/>
            <person name="Zwiers L.-H."/>
            <person name="Turgeon B."/>
            <person name="Goodwin S."/>
            <person name="Spatafora J."/>
            <person name="Crous P."/>
            <person name="Grigoriev I."/>
        </authorList>
    </citation>
    <scope>NUCLEOTIDE SEQUENCE</scope>
    <source>
        <strain evidence="2">ATCC 74209</strain>
    </source>
</reference>
<dbReference type="OrthoDB" id="5360255at2759"/>
<dbReference type="Pfam" id="PF03525">
    <property type="entry name" value="Meiotic_rec114"/>
    <property type="match status" value="1"/>
</dbReference>
<accession>A0A9P4JPX6</accession>
<proteinExistence type="predicted"/>
<protein>
    <submittedName>
        <fullName evidence="2">Uncharacterized protein</fullName>
    </submittedName>
</protein>
<dbReference type="EMBL" id="ML993899">
    <property type="protein sequence ID" value="KAF2203583.1"/>
    <property type="molecule type" value="Genomic_DNA"/>
</dbReference>
<keyword evidence="3" id="KW-1185">Reference proteome</keyword>
<evidence type="ECO:0000313" key="3">
    <source>
        <dbReference type="Proteomes" id="UP000799536"/>
    </source>
</evidence>
<name>A0A9P4JPX6_9PLEO</name>
<dbReference type="AlphaFoldDB" id="A0A9P4JPX6"/>
<feature type="compositionally biased region" description="Polar residues" evidence="1">
    <location>
        <begin position="206"/>
        <end position="218"/>
    </location>
</feature>
<feature type="region of interest" description="Disordered" evidence="1">
    <location>
        <begin position="181"/>
        <end position="228"/>
    </location>
</feature>
<feature type="compositionally biased region" description="Polar residues" evidence="1">
    <location>
        <begin position="185"/>
        <end position="196"/>
    </location>
</feature>
<dbReference type="InterPro" id="IPR004354">
    <property type="entry name" value="Meiotic_Rec114"/>
</dbReference>
<feature type="region of interest" description="Disordered" evidence="1">
    <location>
        <begin position="149"/>
        <end position="169"/>
    </location>
</feature>
<organism evidence="2 3">
    <name type="scientific">Delitschia confertaspora ATCC 74209</name>
    <dbReference type="NCBI Taxonomy" id="1513339"/>
    <lineage>
        <taxon>Eukaryota</taxon>
        <taxon>Fungi</taxon>
        <taxon>Dikarya</taxon>
        <taxon>Ascomycota</taxon>
        <taxon>Pezizomycotina</taxon>
        <taxon>Dothideomycetes</taxon>
        <taxon>Pleosporomycetidae</taxon>
        <taxon>Pleosporales</taxon>
        <taxon>Delitschiaceae</taxon>
        <taxon>Delitschia</taxon>
    </lineage>
</organism>